<dbReference type="InterPro" id="IPR029071">
    <property type="entry name" value="Ubiquitin-like_domsf"/>
</dbReference>
<proteinExistence type="inferred from homology"/>
<dbReference type="GeneTree" id="ENSGT00950000182903"/>
<evidence type="ECO:0000313" key="13">
    <source>
        <dbReference type="Ensembl" id="ENSSTUP00000052511.1"/>
    </source>
</evidence>
<protein>
    <submittedName>
        <fullName evidence="13">DIX domain containing 1</fullName>
    </submittedName>
</protein>
<dbReference type="Ensembl" id="ENSSTUT00000054903.1">
    <property type="protein sequence ID" value="ENSSTUP00000052511.1"/>
    <property type="gene ID" value="ENSSTUG00000022234.1"/>
</dbReference>
<feature type="region of interest" description="Disordered" evidence="11">
    <location>
        <begin position="452"/>
        <end position="552"/>
    </location>
</feature>
<feature type="coiled-coil region" evidence="10">
    <location>
        <begin position="319"/>
        <end position="392"/>
    </location>
</feature>
<dbReference type="InterPro" id="IPR015506">
    <property type="entry name" value="Dsh/Dvl-rel"/>
</dbReference>
<evidence type="ECO:0000256" key="7">
    <source>
        <dbReference type="ARBA" id="ARBA00023054"/>
    </source>
</evidence>
<dbReference type="PROSITE" id="PS50841">
    <property type="entry name" value="DIX"/>
    <property type="match status" value="1"/>
</dbReference>
<evidence type="ECO:0000256" key="6">
    <source>
        <dbReference type="ARBA" id="ARBA00022949"/>
    </source>
</evidence>
<dbReference type="FunFam" id="2.40.240.130:FF:000003">
    <property type="entry name" value="Dixin isoform 1"/>
    <property type="match status" value="1"/>
</dbReference>
<dbReference type="InterPro" id="IPR038207">
    <property type="entry name" value="DIX_dom_sf"/>
</dbReference>
<dbReference type="Pfam" id="PF00778">
    <property type="entry name" value="DIX"/>
    <property type="match status" value="1"/>
</dbReference>
<feature type="compositionally biased region" description="Basic and acidic residues" evidence="11">
    <location>
        <begin position="181"/>
        <end position="194"/>
    </location>
</feature>
<dbReference type="SUPFAM" id="SSF47576">
    <property type="entry name" value="Calponin-homology domain, CH-domain"/>
    <property type="match status" value="1"/>
</dbReference>
<evidence type="ECO:0000313" key="14">
    <source>
        <dbReference type="Proteomes" id="UP000472277"/>
    </source>
</evidence>
<comment type="similarity">
    <text evidence="8">Belongs to the DIXDC1 family.</text>
</comment>
<name>A0A674A2K7_SALTR</name>
<keyword evidence="6" id="KW-0965">Cell junction</keyword>
<evidence type="ECO:0000256" key="5">
    <source>
        <dbReference type="ARBA" id="ARBA00022687"/>
    </source>
</evidence>
<dbReference type="PANTHER" id="PTHR10878:SF39">
    <property type="entry name" value="DIXIN ISOFORM X1"/>
    <property type="match status" value="1"/>
</dbReference>
<feature type="compositionally biased region" description="Polar residues" evidence="11">
    <location>
        <begin position="462"/>
        <end position="545"/>
    </location>
</feature>
<accession>A0A674A2K7</accession>
<evidence type="ECO:0000256" key="2">
    <source>
        <dbReference type="ARBA" id="ARBA00004496"/>
    </source>
</evidence>
<keyword evidence="5 9" id="KW-0879">Wnt signaling pathway</keyword>
<dbReference type="AlphaFoldDB" id="A0A674A2K7"/>
<evidence type="ECO:0000259" key="12">
    <source>
        <dbReference type="PROSITE" id="PS50841"/>
    </source>
</evidence>
<dbReference type="PANTHER" id="PTHR10878">
    <property type="entry name" value="SEGMENT POLARITY PROTEIN DISHEVELLED"/>
    <property type="match status" value="1"/>
</dbReference>
<evidence type="ECO:0000256" key="3">
    <source>
        <dbReference type="ARBA" id="ARBA00022473"/>
    </source>
</evidence>
<sequence length="813" mass="90448">MNPSLCKGIRLDDVHQDGFNEQQLSTYVLWVNSQLKRRPGLKPITNLRVDLQDGVVLSQLVEIVDIVEGDLKSVMRLILALAAHFKPSANQRAASRGAGSMAGAAANHRTLSTVAMAQSAATALAAARHDAERTASGWGLLVEEDGGVCVRALVQQYERRPPDDPDTPSSSPRAPPTSQSDNREPEESQPERSTKAGWESPLTESLEREMQETRRMVSALQALLLHGSLPDDEQEKLNLTLGEDNTEQQLVVIRSHLDQSMEETRELKRELLRCKQEVRHLRGVKEAQQQRLFAQEECMLQLKQEQLRASMTQDQLSRASMTQDQLSSLNAELQRKLDERSRLLSECKKELGQKDRLLQQHKHKLEESQLQKAGLQRELECKDNMLQEMKSRHGDQAPPHLTATPLPSGAEELQLVRSALRSLRGVFGEQDPQHHTLDTLEQGITSLTDRLTHTHQGRGKSSGCNRATHNQQDSWPPSSKITHNQQDSWPPSSKITHNQQDSWPPSSKITHNQQDSWPPSIKITHNQQDSWPPSSKITHNQQDSWPPSKMAHSYSSPLLSSCGSTKVLYFTDHSQTPCMIHINKRLGKVTLRDVKTAVDRDDNHRFHFKALDPEFGTVKEEVFEDDALVPGWEGKIVAWVEEDNGEERYALKHIHTHTHFSFSVQYVIVLYFSTGLKALAAEELKALAAEELKAPAAEELKAPAAEELKAPAAEELKAPAAEELKAPAAEELKAPAAEELKAPAAEELKAPAAEELKAPAAEELKAPAAEELKAPAAEELKAPAAEELKAPAAEEVKALQLKSVVYIHLGWSH</sequence>
<dbReference type="OMA" id="ISWVNSQ"/>
<keyword evidence="4" id="KW-0963">Cytoplasm</keyword>
<gene>
    <name evidence="13" type="primary">DIXDC1</name>
</gene>
<dbReference type="GO" id="GO:0005829">
    <property type="term" value="C:cytosol"/>
    <property type="evidence" value="ECO:0007669"/>
    <property type="project" value="TreeGrafter"/>
</dbReference>
<keyword evidence="7 10" id="KW-0175">Coiled coil</keyword>
<dbReference type="SMART" id="SM00021">
    <property type="entry name" value="DAX"/>
    <property type="match status" value="1"/>
</dbReference>
<evidence type="ECO:0000256" key="11">
    <source>
        <dbReference type="SAM" id="MobiDB-lite"/>
    </source>
</evidence>
<dbReference type="InterPro" id="IPR001158">
    <property type="entry name" value="DIX"/>
</dbReference>
<evidence type="ECO:0000256" key="8">
    <source>
        <dbReference type="ARBA" id="ARBA00060765"/>
    </source>
</evidence>
<comment type="subcellular location">
    <subcellularLocation>
        <location evidence="1">Cell junction</location>
        <location evidence="1">Focal adhesion</location>
    </subcellularLocation>
    <subcellularLocation>
        <location evidence="2">Cytoplasm</location>
    </subcellularLocation>
</comment>
<keyword evidence="3" id="KW-0217">Developmental protein</keyword>
<dbReference type="Pfam" id="PF00307">
    <property type="entry name" value="CH"/>
    <property type="match status" value="1"/>
</dbReference>
<dbReference type="GO" id="GO:0005925">
    <property type="term" value="C:focal adhesion"/>
    <property type="evidence" value="ECO:0007669"/>
    <property type="project" value="UniProtKB-SubCell"/>
</dbReference>
<organism evidence="13 14">
    <name type="scientific">Salmo trutta</name>
    <name type="common">Brown trout</name>
    <dbReference type="NCBI Taxonomy" id="8032"/>
    <lineage>
        <taxon>Eukaryota</taxon>
        <taxon>Metazoa</taxon>
        <taxon>Chordata</taxon>
        <taxon>Craniata</taxon>
        <taxon>Vertebrata</taxon>
        <taxon>Euteleostomi</taxon>
        <taxon>Actinopterygii</taxon>
        <taxon>Neopterygii</taxon>
        <taxon>Teleostei</taxon>
        <taxon>Protacanthopterygii</taxon>
        <taxon>Salmoniformes</taxon>
        <taxon>Salmonidae</taxon>
        <taxon>Salmoninae</taxon>
        <taxon>Salmo</taxon>
    </lineage>
</organism>
<dbReference type="GO" id="GO:0060070">
    <property type="term" value="P:canonical Wnt signaling pathway"/>
    <property type="evidence" value="ECO:0007669"/>
    <property type="project" value="TreeGrafter"/>
</dbReference>
<keyword evidence="14" id="KW-1185">Reference proteome</keyword>
<evidence type="ECO:0000256" key="1">
    <source>
        <dbReference type="ARBA" id="ARBA00004246"/>
    </source>
</evidence>
<feature type="domain" description="DIX" evidence="12">
    <location>
        <begin position="562"/>
        <end position="644"/>
    </location>
</feature>
<reference evidence="13" key="2">
    <citation type="submission" date="2025-09" db="UniProtKB">
        <authorList>
            <consortium name="Ensembl"/>
        </authorList>
    </citation>
    <scope>IDENTIFICATION</scope>
</reference>
<dbReference type="Gene3D" id="1.10.418.10">
    <property type="entry name" value="Calponin-like domain"/>
    <property type="match status" value="1"/>
</dbReference>
<dbReference type="Proteomes" id="UP000472277">
    <property type="component" value="Chromosome 12"/>
</dbReference>
<reference evidence="13" key="1">
    <citation type="submission" date="2025-08" db="UniProtKB">
        <authorList>
            <consortium name="Ensembl"/>
        </authorList>
    </citation>
    <scope>IDENTIFICATION</scope>
</reference>
<dbReference type="InParanoid" id="A0A674A2K7"/>
<feature type="compositionally biased region" description="Low complexity" evidence="11">
    <location>
        <begin position="167"/>
        <end position="178"/>
    </location>
</feature>
<feature type="region of interest" description="Disordered" evidence="11">
    <location>
        <begin position="159"/>
        <end position="213"/>
    </location>
</feature>
<evidence type="ECO:0000256" key="4">
    <source>
        <dbReference type="ARBA" id="ARBA00022490"/>
    </source>
</evidence>
<evidence type="ECO:0000256" key="10">
    <source>
        <dbReference type="SAM" id="Coils"/>
    </source>
</evidence>
<evidence type="ECO:0000256" key="9">
    <source>
        <dbReference type="PROSITE-ProRule" id="PRU00069"/>
    </source>
</evidence>
<dbReference type="InterPro" id="IPR036872">
    <property type="entry name" value="CH_dom_sf"/>
</dbReference>
<dbReference type="InterPro" id="IPR001715">
    <property type="entry name" value="CH_dom"/>
</dbReference>
<dbReference type="SUPFAM" id="SSF54236">
    <property type="entry name" value="Ubiquitin-like"/>
    <property type="match status" value="1"/>
</dbReference>
<dbReference type="Gene3D" id="2.40.240.130">
    <property type="match status" value="1"/>
</dbReference>